<feature type="region of interest" description="Disordered" evidence="1">
    <location>
        <begin position="1"/>
        <end position="22"/>
    </location>
</feature>
<dbReference type="STRING" id="1297742.A176_001440"/>
<dbReference type="EMBL" id="CP012109">
    <property type="protein sequence ID" value="AKQ64528.1"/>
    <property type="molecule type" value="Genomic_DNA"/>
</dbReference>
<evidence type="ECO:0000256" key="1">
    <source>
        <dbReference type="SAM" id="MobiDB-lite"/>
    </source>
</evidence>
<dbReference type="AlphaFoldDB" id="A0A0H4WSJ9"/>
<dbReference type="Proteomes" id="UP000009026">
    <property type="component" value="Chromosome"/>
</dbReference>
<name>A0A0H4WSJ9_9BACT</name>
<reference evidence="2 3" key="1">
    <citation type="journal article" date="2016" name="PLoS ONE">
        <title>Complete Genome Sequence and Comparative Genomics of a Novel Myxobacterium Myxococcus hansupus.</title>
        <authorList>
            <person name="Sharma G."/>
            <person name="Narwani T."/>
            <person name="Subramanian S."/>
        </authorList>
    </citation>
    <scope>NUCLEOTIDE SEQUENCE [LARGE SCALE GENOMIC DNA]</scope>
    <source>
        <strain evidence="3">mixupus</strain>
    </source>
</reference>
<sequence length="52" mass="5544">MGVASRIGHVGEGARASSQNIGRARKQARLERVYTGAACLPTHRACTRSVVH</sequence>
<evidence type="ECO:0000313" key="3">
    <source>
        <dbReference type="Proteomes" id="UP000009026"/>
    </source>
</evidence>
<keyword evidence="3" id="KW-1185">Reference proteome</keyword>
<accession>A0A0H4WSJ9</accession>
<protein>
    <submittedName>
        <fullName evidence="2">Uncharacterized protein</fullName>
    </submittedName>
</protein>
<evidence type="ECO:0000313" key="2">
    <source>
        <dbReference type="EMBL" id="AKQ64528.1"/>
    </source>
</evidence>
<dbReference type="KEGG" id="mym:A176_001440"/>
<gene>
    <name evidence="2" type="ORF">A176_001440</name>
</gene>
<organism evidence="2 3">
    <name type="scientific">Pseudomyxococcus hansupus</name>
    <dbReference type="NCBI Taxonomy" id="1297742"/>
    <lineage>
        <taxon>Bacteria</taxon>
        <taxon>Pseudomonadati</taxon>
        <taxon>Myxococcota</taxon>
        <taxon>Myxococcia</taxon>
        <taxon>Myxococcales</taxon>
        <taxon>Cystobacterineae</taxon>
        <taxon>Myxococcaceae</taxon>
        <taxon>Pseudomyxococcus</taxon>
    </lineage>
</organism>
<proteinExistence type="predicted"/>